<dbReference type="AlphaFoldDB" id="A0ABD3D1I2"/>
<accession>A0ABD3D1I2</accession>
<comment type="caution">
    <text evidence="1">The sequence shown here is derived from an EMBL/GenBank/DDBJ whole genome shotgun (WGS) entry which is preliminary data.</text>
</comment>
<keyword evidence="2" id="KW-1185">Reference proteome</keyword>
<gene>
    <name evidence="1" type="ORF">CASFOL_020134</name>
</gene>
<name>A0ABD3D1I2_9LAMI</name>
<evidence type="ECO:0000313" key="1">
    <source>
        <dbReference type="EMBL" id="KAL3635587.1"/>
    </source>
</evidence>
<proteinExistence type="predicted"/>
<dbReference type="EMBL" id="JAVIJP010000027">
    <property type="protein sequence ID" value="KAL3635587.1"/>
    <property type="molecule type" value="Genomic_DNA"/>
</dbReference>
<protein>
    <submittedName>
        <fullName evidence="1">Uncharacterized protein</fullName>
    </submittedName>
</protein>
<dbReference type="Proteomes" id="UP001632038">
    <property type="component" value="Unassembled WGS sequence"/>
</dbReference>
<evidence type="ECO:0000313" key="2">
    <source>
        <dbReference type="Proteomes" id="UP001632038"/>
    </source>
</evidence>
<reference evidence="2" key="1">
    <citation type="journal article" date="2024" name="IScience">
        <title>Strigolactones Initiate the Formation of Haustorium-like Structures in Castilleja.</title>
        <authorList>
            <person name="Buerger M."/>
            <person name="Peterson D."/>
            <person name="Chory J."/>
        </authorList>
    </citation>
    <scope>NUCLEOTIDE SEQUENCE [LARGE SCALE GENOMIC DNA]</scope>
</reference>
<sequence>MSHLDCIHEQVEDIDDVDGTSSDPFVAGAIANEGDLSLTKEQKKNFKKDGERGRGCEC</sequence>
<organism evidence="1 2">
    <name type="scientific">Castilleja foliolosa</name>
    <dbReference type="NCBI Taxonomy" id="1961234"/>
    <lineage>
        <taxon>Eukaryota</taxon>
        <taxon>Viridiplantae</taxon>
        <taxon>Streptophyta</taxon>
        <taxon>Embryophyta</taxon>
        <taxon>Tracheophyta</taxon>
        <taxon>Spermatophyta</taxon>
        <taxon>Magnoliopsida</taxon>
        <taxon>eudicotyledons</taxon>
        <taxon>Gunneridae</taxon>
        <taxon>Pentapetalae</taxon>
        <taxon>asterids</taxon>
        <taxon>lamiids</taxon>
        <taxon>Lamiales</taxon>
        <taxon>Orobanchaceae</taxon>
        <taxon>Pedicularideae</taxon>
        <taxon>Castillejinae</taxon>
        <taxon>Castilleja</taxon>
    </lineage>
</organism>